<evidence type="ECO:0000313" key="3">
    <source>
        <dbReference type="Proteomes" id="UP000177905"/>
    </source>
</evidence>
<evidence type="ECO:0000313" key="2">
    <source>
        <dbReference type="EMBL" id="OGC14338.1"/>
    </source>
</evidence>
<dbReference type="AlphaFoldDB" id="A0A1F4S1N1"/>
<keyword evidence="1" id="KW-1133">Transmembrane helix</keyword>
<dbReference type="EMBL" id="MEUA01000038">
    <property type="protein sequence ID" value="OGC14338.1"/>
    <property type="molecule type" value="Genomic_DNA"/>
</dbReference>
<reference evidence="2 3" key="1">
    <citation type="journal article" date="2016" name="Nat. Commun.">
        <title>Thousands of microbial genomes shed light on interconnected biogeochemical processes in an aquifer system.</title>
        <authorList>
            <person name="Anantharaman K."/>
            <person name="Brown C.T."/>
            <person name="Hug L.A."/>
            <person name="Sharon I."/>
            <person name="Castelle C.J."/>
            <person name="Probst A.J."/>
            <person name="Thomas B.C."/>
            <person name="Singh A."/>
            <person name="Wilkins M.J."/>
            <person name="Karaoz U."/>
            <person name="Brodie E.L."/>
            <person name="Williams K.H."/>
            <person name="Hubbard S.S."/>
            <person name="Banfield J.F."/>
        </authorList>
    </citation>
    <scope>NUCLEOTIDE SEQUENCE [LARGE SCALE GENOMIC DNA]</scope>
</reference>
<name>A0A1F4S1N1_UNCSA</name>
<sequence length="249" mass="28462">MIIGVNKFLKKIHIIIIIGIIAGLTISNITFGREVLPNLKTSGKNIEDFIPKGWVVEDKAYGDLNNDTLKDWALVIQDTNKKNYTTNNNLEHSINANPRILIILFNDPVKNIFVSAEKNYASIIKHNNFTIDDPFDEVSILSNGILKIDFHFLGGGSSRLNQSFKFCYQNKRFELIGIDKQIIESGSGDITNYSFNFITYKMKLTKGNISRDKPDSIEWKKFKVKEKMTLDLILDPFSSKLWDKIIIQP</sequence>
<dbReference type="Proteomes" id="UP000177905">
    <property type="component" value="Unassembled WGS sequence"/>
</dbReference>
<keyword evidence="1" id="KW-0812">Transmembrane</keyword>
<proteinExistence type="predicted"/>
<keyword evidence="1" id="KW-0472">Membrane</keyword>
<organism evidence="2 3">
    <name type="scientific">candidate division WOR-1 bacterium RIFOXYB2_FULL_36_35</name>
    <dbReference type="NCBI Taxonomy" id="1802578"/>
    <lineage>
        <taxon>Bacteria</taxon>
        <taxon>Bacillati</taxon>
        <taxon>Saganbacteria</taxon>
    </lineage>
</organism>
<evidence type="ECO:0000256" key="1">
    <source>
        <dbReference type="SAM" id="Phobius"/>
    </source>
</evidence>
<feature type="transmembrane region" description="Helical" evidence="1">
    <location>
        <begin position="12"/>
        <end position="31"/>
    </location>
</feature>
<comment type="caution">
    <text evidence="2">The sequence shown here is derived from an EMBL/GenBank/DDBJ whole genome shotgun (WGS) entry which is preliminary data.</text>
</comment>
<accession>A0A1F4S1N1</accession>
<gene>
    <name evidence="2" type="ORF">A2290_08360</name>
</gene>
<protein>
    <submittedName>
        <fullName evidence="2">Uncharacterized protein</fullName>
    </submittedName>
</protein>